<feature type="compositionally biased region" description="Basic and acidic residues" evidence="1">
    <location>
        <begin position="168"/>
        <end position="186"/>
    </location>
</feature>
<feature type="region of interest" description="Disordered" evidence="1">
    <location>
        <begin position="168"/>
        <end position="198"/>
    </location>
</feature>
<protein>
    <submittedName>
        <fullName evidence="3">Uncharacterized protein</fullName>
    </submittedName>
</protein>
<evidence type="ECO:0000256" key="1">
    <source>
        <dbReference type="SAM" id="MobiDB-lite"/>
    </source>
</evidence>
<evidence type="ECO:0000256" key="2">
    <source>
        <dbReference type="SAM" id="Phobius"/>
    </source>
</evidence>
<keyword evidence="2" id="KW-1133">Transmembrane helix</keyword>
<feature type="transmembrane region" description="Helical" evidence="2">
    <location>
        <begin position="232"/>
        <end position="252"/>
    </location>
</feature>
<dbReference type="AlphaFoldDB" id="A0A6G1SGL2"/>
<keyword evidence="2" id="KW-0812">Transmembrane</keyword>
<dbReference type="EMBL" id="GGYP01004777">
    <property type="protein sequence ID" value="MDE49548.1"/>
    <property type="molecule type" value="Transcribed_RNA"/>
</dbReference>
<accession>A0A6G1SGL2</accession>
<evidence type="ECO:0000313" key="3">
    <source>
        <dbReference type="EMBL" id="MDE49548.1"/>
    </source>
</evidence>
<name>A0A6G1SGL2_9ACAR</name>
<gene>
    <name evidence="3" type="ORF">g.11454</name>
</gene>
<sequence>MSNVMHRVQVIRLASLCAILFLVSGFLTSRRATHLVNCTATSNETITNEAQQQSTTAAAAVVETTTTTTTAGVGLSTTAAWSSAVTNSDLITATESRGYSSSAPLHVTNGELEVQRWMRRKQAGKILDYSTSASRERDHHHHLLLIPKRLNSTGLARLIGAPFQSRLSRVEHEPRSRARSITERGNDNNNTSPTKDACVVQGRSRLFGDVLRGARNLVASGITSIEQRAGSLLYLGSNLLATLIPLASLLGFGSSKLHHSSSEPTGATNSSAIPNRGAGLASLLAPPQKLAQYAAGSGGIQSRVEYVMDLLERSVEHLPIFPRLHPQECIKRSICEAHNEPNKYGAIGLTLRLLFPATNFSATSAGEQDNMEYKVINKYRHAAGYGLLRRLDSTGNSNMTNNNNNIWPSSSGACKEKYEDCLVSLLDVVQKLVDLFVN</sequence>
<proteinExistence type="predicted"/>
<organism evidence="3">
    <name type="scientific">Aceria tosichella</name>
    <name type="common">wheat curl mite</name>
    <dbReference type="NCBI Taxonomy" id="561515"/>
    <lineage>
        <taxon>Eukaryota</taxon>
        <taxon>Metazoa</taxon>
        <taxon>Ecdysozoa</taxon>
        <taxon>Arthropoda</taxon>
        <taxon>Chelicerata</taxon>
        <taxon>Arachnida</taxon>
        <taxon>Acari</taxon>
        <taxon>Acariformes</taxon>
        <taxon>Trombidiformes</taxon>
        <taxon>Prostigmata</taxon>
        <taxon>Eupodina</taxon>
        <taxon>Eriophyoidea</taxon>
        <taxon>Eriophyidae</taxon>
        <taxon>Eriophyinae</taxon>
        <taxon>Aceriini</taxon>
        <taxon>Aceria</taxon>
    </lineage>
</organism>
<keyword evidence="2" id="KW-0472">Membrane</keyword>
<reference evidence="3" key="1">
    <citation type="submission" date="2018-10" db="EMBL/GenBank/DDBJ databases">
        <title>Transcriptome assembly of Aceria tosichella (Wheat curl mite) Type 2.</title>
        <authorList>
            <person name="Scully E.D."/>
            <person name="Geib S.M."/>
            <person name="Palmer N.A."/>
            <person name="Gupta A.K."/>
            <person name="Sarath G."/>
            <person name="Tatineni S."/>
        </authorList>
    </citation>
    <scope>NUCLEOTIDE SEQUENCE</scope>
    <source>
        <strain evidence="3">LincolnNE</strain>
    </source>
</reference>